<protein>
    <submittedName>
        <fullName evidence="1">Uncharacterized protein</fullName>
    </submittedName>
</protein>
<gene>
    <name evidence="1" type="ORF">DSTB1V02_LOCUS7809</name>
</gene>
<dbReference type="Proteomes" id="UP000677054">
    <property type="component" value="Unassembled WGS sequence"/>
</dbReference>
<dbReference type="EMBL" id="LR901175">
    <property type="protein sequence ID" value="CAD7247986.1"/>
    <property type="molecule type" value="Genomic_DNA"/>
</dbReference>
<dbReference type="AlphaFoldDB" id="A0A7R8XID4"/>
<name>A0A7R8XID4_9CRUS</name>
<evidence type="ECO:0000313" key="1">
    <source>
        <dbReference type="EMBL" id="CAD7247986.1"/>
    </source>
</evidence>
<sequence>MTILETIETYKALTDAALGSDFFGIVVGIGPTLVDYEHLIAAFAASPIVCLEIPVFNKSPFSSSARGASAVQVQQRLGNCTFEGVLRVPISEIDQLSHVAAAFQHATFLSFYALPKLCAPRKGYDQFGYRDKFLFSAKDGRIFVMVSDSIGDKTGNRLRMKGGDHKEYPAIKTAKQHCEPRNIEVSNPWSDTTWWLAADPPNPKTSTPPLQPQDLDSHHYRRQNLSISPNCIYHFFPSCMLFL</sequence>
<accession>A0A7R8XID4</accession>
<proteinExistence type="predicted"/>
<keyword evidence="2" id="KW-1185">Reference proteome</keyword>
<organism evidence="1">
    <name type="scientific">Darwinula stevensoni</name>
    <dbReference type="NCBI Taxonomy" id="69355"/>
    <lineage>
        <taxon>Eukaryota</taxon>
        <taxon>Metazoa</taxon>
        <taxon>Ecdysozoa</taxon>
        <taxon>Arthropoda</taxon>
        <taxon>Crustacea</taxon>
        <taxon>Oligostraca</taxon>
        <taxon>Ostracoda</taxon>
        <taxon>Podocopa</taxon>
        <taxon>Podocopida</taxon>
        <taxon>Darwinulocopina</taxon>
        <taxon>Darwinuloidea</taxon>
        <taxon>Darwinulidae</taxon>
        <taxon>Darwinula</taxon>
    </lineage>
</organism>
<dbReference type="EMBL" id="CAJPEV010001658">
    <property type="protein sequence ID" value="CAG0893748.1"/>
    <property type="molecule type" value="Genomic_DNA"/>
</dbReference>
<reference evidence="1" key="1">
    <citation type="submission" date="2020-11" db="EMBL/GenBank/DDBJ databases">
        <authorList>
            <person name="Tran Van P."/>
        </authorList>
    </citation>
    <scope>NUCLEOTIDE SEQUENCE</scope>
</reference>
<evidence type="ECO:0000313" key="2">
    <source>
        <dbReference type="Proteomes" id="UP000677054"/>
    </source>
</evidence>